<evidence type="ECO:0000256" key="6">
    <source>
        <dbReference type="ARBA" id="ARBA00023069"/>
    </source>
</evidence>
<comment type="subcellular location">
    <subcellularLocation>
        <location evidence="1">Cytoplasm</location>
        <location evidence="1">Cytoskeleton</location>
        <location evidence="1">Flagellum axoneme</location>
    </subcellularLocation>
</comment>
<protein>
    <recommendedName>
        <fullName evidence="14">Protofilament ribbon protein</fullName>
    </recommendedName>
</protein>
<feature type="region of interest" description="Disordered" evidence="11">
    <location>
        <begin position="104"/>
        <end position="147"/>
    </location>
</feature>
<dbReference type="InterPro" id="IPR008805">
    <property type="entry name" value="RIB43A"/>
</dbReference>
<accession>A0A077ZWV0</accession>
<dbReference type="AlphaFoldDB" id="A0A077ZWV0"/>
<dbReference type="InParanoid" id="A0A077ZWV0"/>
<sequence>MKRTKQVFHREGDEVPKFVSGLRQFDGEDIHYAERMKENADRQRQFIEEQKREKGYLTHMEKEEDRGYAEQTDNLNRMRGMLEDEMSSKRAQMMKDLQEENKRLAREKRDRENQWRNDQERKNQFEIANANNSDLMTENPATTTSQHAQHRYVPYHFKGLTPEQKAQIDYERQQQIVEKKQIQSQQQEEDKMWALQQEANRQLMLQNELELWQKQQSMVAGLKTQAKSDKHSKDQKWTNHYGEQIPLPSLH</sequence>
<evidence type="ECO:0008006" key="14">
    <source>
        <dbReference type="Google" id="ProtNLM"/>
    </source>
</evidence>
<feature type="region of interest" description="Disordered" evidence="11">
    <location>
        <begin position="222"/>
        <end position="251"/>
    </location>
</feature>
<dbReference type="Proteomes" id="UP000039865">
    <property type="component" value="Unassembled WGS sequence"/>
</dbReference>
<reference evidence="12 13" key="1">
    <citation type="submission" date="2014-06" db="EMBL/GenBank/DDBJ databases">
        <authorList>
            <person name="Swart Estienne"/>
        </authorList>
    </citation>
    <scope>NUCLEOTIDE SEQUENCE [LARGE SCALE GENOMIC DNA]</scope>
    <source>
        <strain evidence="12 13">130c</strain>
    </source>
</reference>
<comment type="similarity">
    <text evidence="2">Belongs to the RIB43A family.</text>
</comment>
<evidence type="ECO:0000256" key="7">
    <source>
        <dbReference type="ARBA" id="ARBA00023212"/>
    </source>
</evidence>
<evidence type="ECO:0000256" key="8">
    <source>
        <dbReference type="ARBA" id="ARBA00023273"/>
    </source>
</evidence>
<gene>
    <name evidence="12" type="primary">Contig19844.g965</name>
    <name evidence="12" type="ORF">STYLEM_1939</name>
</gene>
<feature type="coiled-coil region" evidence="10">
    <location>
        <begin position="170"/>
        <end position="215"/>
    </location>
</feature>
<dbReference type="OMA" id="KLAXSER"/>
<organism evidence="12 13">
    <name type="scientific">Stylonychia lemnae</name>
    <name type="common">Ciliate</name>
    <dbReference type="NCBI Taxonomy" id="5949"/>
    <lineage>
        <taxon>Eukaryota</taxon>
        <taxon>Sar</taxon>
        <taxon>Alveolata</taxon>
        <taxon>Ciliophora</taxon>
        <taxon>Intramacronucleata</taxon>
        <taxon>Spirotrichea</taxon>
        <taxon>Stichotrichia</taxon>
        <taxon>Sporadotrichida</taxon>
        <taxon>Oxytrichidae</taxon>
        <taxon>Stylonychinae</taxon>
        <taxon>Stylonychia</taxon>
    </lineage>
</organism>
<comment type="subunit">
    <text evidence="9">Microtubule inner protein component of sperm flagellar doublet microtubules.</text>
</comment>
<proteinExistence type="inferred from homology"/>
<keyword evidence="6" id="KW-0969">Cilium</keyword>
<evidence type="ECO:0000256" key="11">
    <source>
        <dbReference type="SAM" id="MobiDB-lite"/>
    </source>
</evidence>
<dbReference type="Pfam" id="PF05914">
    <property type="entry name" value="RIB43A"/>
    <property type="match status" value="1"/>
</dbReference>
<feature type="region of interest" description="Disordered" evidence="11">
    <location>
        <begin position="50"/>
        <end position="76"/>
    </location>
</feature>
<keyword evidence="4" id="KW-0282">Flagellum</keyword>
<feature type="compositionally biased region" description="Basic and acidic residues" evidence="11">
    <location>
        <begin position="226"/>
        <end position="237"/>
    </location>
</feature>
<keyword evidence="8" id="KW-0966">Cell projection</keyword>
<dbReference type="PANTHER" id="PTHR14517:SF6">
    <property type="entry name" value="RE41410P"/>
    <property type="match status" value="1"/>
</dbReference>
<keyword evidence="5 10" id="KW-0175">Coiled coil</keyword>
<keyword evidence="13" id="KW-1185">Reference proteome</keyword>
<evidence type="ECO:0000313" key="12">
    <source>
        <dbReference type="EMBL" id="CDW72971.1"/>
    </source>
</evidence>
<feature type="compositionally biased region" description="Basic and acidic residues" evidence="11">
    <location>
        <begin position="104"/>
        <end position="124"/>
    </location>
</feature>
<evidence type="ECO:0000256" key="3">
    <source>
        <dbReference type="ARBA" id="ARBA00022490"/>
    </source>
</evidence>
<keyword evidence="7" id="KW-0206">Cytoskeleton</keyword>
<evidence type="ECO:0000256" key="1">
    <source>
        <dbReference type="ARBA" id="ARBA00004611"/>
    </source>
</evidence>
<name>A0A077ZWV0_STYLE</name>
<dbReference type="OrthoDB" id="308880at2759"/>
<dbReference type="EMBL" id="CCKQ01001870">
    <property type="protein sequence ID" value="CDW72971.1"/>
    <property type="molecule type" value="Genomic_DNA"/>
</dbReference>
<evidence type="ECO:0000256" key="5">
    <source>
        <dbReference type="ARBA" id="ARBA00023054"/>
    </source>
</evidence>
<keyword evidence="3" id="KW-0963">Cytoplasm</keyword>
<feature type="compositionally biased region" description="Polar residues" evidence="11">
    <location>
        <begin position="129"/>
        <end position="147"/>
    </location>
</feature>
<feature type="compositionally biased region" description="Basic and acidic residues" evidence="11">
    <location>
        <begin position="50"/>
        <end position="68"/>
    </location>
</feature>
<evidence type="ECO:0000313" key="13">
    <source>
        <dbReference type="Proteomes" id="UP000039865"/>
    </source>
</evidence>
<evidence type="ECO:0000256" key="9">
    <source>
        <dbReference type="ARBA" id="ARBA00046435"/>
    </source>
</evidence>
<dbReference type="PANTHER" id="PTHR14517">
    <property type="entry name" value="RIB43A-RELATED"/>
    <property type="match status" value="1"/>
</dbReference>
<evidence type="ECO:0000256" key="2">
    <source>
        <dbReference type="ARBA" id="ARBA00006875"/>
    </source>
</evidence>
<evidence type="ECO:0000256" key="4">
    <source>
        <dbReference type="ARBA" id="ARBA00022846"/>
    </source>
</evidence>
<evidence type="ECO:0000256" key="10">
    <source>
        <dbReference type="SAM" id="Coils"/>
    </source>
</evidence>